<organism evidence="7 8">
    <name type="scientific">Rhodococcus gannanensis</name>
    <dbReference type="NCBI Taxonomy" id="1960308"/>
    <lineage>
        <taxon>Bacteria</taxon>
        <taxon>Bacillati</taxon>
        <taxon>Actinomycetota</taxon>
        <taxon>Actinomycetes</taxon>
        <taxon>Mycobacteriales</taxon>
        <taxon>Nocardiaceae</taxon>
        <taxon>Rhodococcus</taxon>
    </lineage>
</organism>
<evidence type="ECO:0000259" key="6">
    <source>
        <dbReference type="PROSITE" id="PS50983"/>
    </source>
</evidence>
<dbReference type="SUPFAM" id="SSF53807">
    <property type="entry name" value="Helical backbone' metal receptor"/>
    <property type="match status" value="1"/>
</dbReference>
<dbReference type="InterPro" id="IPR051313">
    <property type="entry name" value="Bact_iron-sidero_bind"/>
</dbReference>
<dbReference type="PROSITE" id="PS51257">
    <property type="entry name" value="PROKAR_LIPOPROTEIN"/>
    <property type="match status" value="1"/>
</dbReference>
<sequence>MHNSRRVSTALLSALALSAVLTACGSDDSSDQAATAPDGAFPVTVEHKFGSTTIESDPERVVTVGFNDLDFVLALGETPVATRAFTGYDYRNRPWAEGYETDIPEVGGMELDFEKIAQANPDLLLGTYSVMEESDYRSLSDLAPTVADLPMDNPTWEDQLSTIGTALGRQAEAQEVRDSVQAGFDEAIAANPQFAGRTVAVAMKMADGFYIFEAQDPRGAFFTELGFAAPAQTGSITPERYDLLNQQSLIVVGATKEDLLADPLFAQLPVVAEDRTVYLGEFGTDVPAALGFASPLSQPYLLDATLPALTAATDDDPATVVPAVG</sequence>
<dbReference type="PANTHER" id="PTHR30532:SF24">
    <property type="entry name" value="FERRIC ENTEROBACTIN-BINDING PERIPLASMIC PROTEIN FEPB"/>
    <property type="match status" value="1"/>
</dbReference>
<dbReference type="EMBL" id="JBHUFB010000009">
    <property type="protein sequence ID" value="MFD1812541.1"/>
    <property type="molecule type" value="Genomic_DNA"/>
</dbReference>
<evidence type="ECO:0000256" key="5">
    <source>
        <dbReference type="SAM" id="SignalP"/>
    </source>
</evidence>
<accession>A0ABW4P286</accession>
<gene>
    <name evidence="7" type="ORF">ACFSJG_09975</name>
</gene>
<dbReference type="RefSeq" id="WP_378485041.1">
    <property type="nucleotide sequence ID" value="NZ_JBHUFB010000009.1"/>
</dbReference>
<protein>
    <submittedName>
        <fullName evidence="7">ABC transporter substrate-binding protein</fullName>
    </submittedName>
</protein>
<dbReference type="PANTHER" id="PTHR30532">
    <property type="entry name" value="IRON III DICITRATE-BINDING PERIPLASMIC PROTEIN"/>
    <property type="match status" value="1"/>
</dbReference>
<dbReference type="Pfam" id="PF01497">
    <property type="entry name" value="Peripla_BP_2"/>
    <property type="match status" value="1"/>
</dbReference>
<proteinExistence type="inferred from homology"/>
<comment type="similarity">
    <text evidence="2">Belongs to the bacterial solute-binding protein 8 family.</text>
</comment>
<evidence type="ECO:0000256" key="3">
    <source>
        <dbReference type="ARBA" id="ARBA00022448"/>
    </source>
</evidence>
<reference evidence="8" key="1">
    <citation type="journal article" date="2019" name="Int. J. Syst. Evol. Microbiol.">
        <title>The Global Catalogue of Microorganisms (GCM) 10K type strain sequencing project: providing services to taxonomists for standard genome sequencing and annotation.</title>
        <authorList>
            <consortium name="The Broad Institute Genomics Platform"/>
            <consortium name="The Broad Institute Genome Sequencing Center for Infectious Disease"/>
            <person name="Wu L."/>
            <person name="Ma J."/>
        </authorList>
    </citation>
    <scope>NUCLEOTIDE SEQUENCE [LARGE SCALE GENOMIC DNA]</scope>
    <source>
        <strain evidence="8">DT72</strain>
    </source>
</reference>
<dbReference type="Gene3D" id="3.40.50.1980">
    <property type="entry name" value="Nitrogenase molybdenum iron protein domain"/>
    <property type="match status" value="2"/>
</dbReference>
<evidence type="ECO:0000313" key="8">
    <source>
        <dbReference type="Proteomes" id="UP001597286"/>
    </source>
</evidence>
<feature type="domain" description="Fe/B12 periplasmic-binding" evidence="6">
    <location>
        <begin position="60"/>
        <end position="313"/>
    </location>
</feature>
<dbReference type="PROSITE" id="PS50983">
    <property type="entry name" value="FE_B12_PBP"/>
    <property type="match status" value="1"/>
</dbReference>
<feature type="chain" id="PRO_5045811813" evidence="5">
    <location>
        <begin position="24"/>
        <end position="325"/>
    </location>
</feature>
<evidence type="ECO:0000256" key="2">
    <source>
        <dbReference type="ARBA" id="ARBA00008814"/>
    </source>
</evidence>
<keyword evidence="3" id="KW-0813">Transport</keyword>
<keyword evidence="4 5" id="KW-0732">Signal</keyword>
<evidence type="ECO:0000256" key="4">
    <source>
        <dbReference type="ARBA" id="ARBA00022729"/>
    </source>
</evidence>
<comment type="subcellular location">
    <subcellularLocation>
        <location evidence="1">Cell envelope</location>
    </subcellularLocation>
</comment>
<feature type="signal peptide" evidence="5">
    <location>
        <begin position="1"/>
        <end position="23"/>
    </location>
</feature>
<comment type="caution">
    <text evidence="7">The sequence shown here is derived from an EMBL/GenBank/DDBJ whole genome shotgun (WGS) entry which is preliminary data.</text>
</comment>
<evidence type="ECO:0000313" key="7">
    <source>
        <dbReference type="EMBL" id="MFD1812541.1"/>
    </source>
</evidence>
<dbReference type="InterPro" id="IPR002491">
    <property type="entry name" value="ABC_transptr_periplasmic_BD"/>
</dbReference>
<dbReference type="Proteomes" id="UP001597286">
    <property type="component" value="Unassembled WGS sequence"/>
</dbReference>
<keyword evidence="8" id="KW-1185">Reference proteome</keyword>
<name>A0ABW4P286_9NOCA</name>
<evidence type="ECO:0000256" key="1">
    <source>
        <dbReference type="ARBA" id="ARBA00004196"/>
    </source>
</evidence>